<evidence type="ECO:0000313" key="2">
    <source>
        <dbReference type="Proteomes" id="UP001328107"/>
    </source>
</evidence>
<comment type="caution">
    <text evidence="1">The sequence shown here is derived from an EMBL/GenBank/DDBJ whole genome shotgun (WGS) entry which is preliminary data.</text>
</comment>
<dbReference type="AlphaFoldDB" id="A0AAN5I9S8"/>
<accession>A0AAN5I9S8</accession>
<feature type="non-terminal residue" evidence="1">
    <location>
        <position position="1"/>
    </location>
</feature>
<organism evidence="1 2">
    <name type="scientific">Pristionchus mayeri</name>
    <dbReference type="NCBI Taxonomy" id="1317129"/>
    <lineage>
        <taxon>Eukaryota</taxon>
        <taxon>Metazoa</taxon>
        <taxon>Ecdysozoa</taxon>
        <taxon>Nematoda</taxon>
        <taxon>Chromadorea</taxon>
        <taxon>Rhabditida</taxon>
        <taxon>Rhabditina</taxon>
        <taxon>Diplogasteromorpha</taxon>
        <taxon>Diplogasteroidea</taxon>
        <taxon>Neodiplogasteridae</taxon>
        <taxon>Pristionchus</taxon>
    </lineage>
</organism>
<feature type="non-terminal residue" evidence="1">
    <location>
        <position position="173"/>
    </location>
</feature>
<proteinExistence type="predicted"/>
<dbReference type="Proteomes" id="UP001328107">
    <property type="component" value="Unassembled WGS sequence"/>
</dbReference>
<evidence type="ECO:0000313" key="1">
    <source>
        <dbReference type="EMBL" id="GMR58017.1"/>
    </source>
</evidence>
<dbReference type="EMBL" id="BTRK01000006">
    <property type="protein sequence ID" value="GMR58017.1"/>
    <property type="molecule type" value="Genomic_DNA"/>
</dbReference>
<name>A0AAN5I9S8_9BILA</name>
<gene>
    <name evidence="1" type="ORF">PMAYCL1PPCAC_28212</name>
</gene>
<sequence>LHSIGQPWGSPACMRGSLSVGAHNAMIHSLPSGARSMFGTPAPRYTVNPAPVLRTPFPMMITTTPSPLEQIIRNVERIQISNKKTISAIRGGKPVCARLKQTNCESDTSCPSGVGCIQSDTGAACCFKTSGTETRFRKLQPRGIHYSTTTVSSLQCPAPSEQCPAKGTMCRLV</sequence>
<keyword evidence="2" id="KW-1185">Reference proteome</keyword>
<reference evidence="2" key="1">
    <citation type="submission" date="2022-10" db="EMBL/GenBank/DDBJ databases">
        <title>Genome assembly of Pristionchus species.</title>
        <authorList>
            <person name="Yoshida K."/>
            <person name="Sommer R.J."/>
        </authorList>
    </citation>
    <scope>NUCLEOTIDE SEQUENCE [LARGE SCALE GENOMIC DNA]</scope>
    <source>
        <strain evidence="2">RS5460</strain>
    </source>
</reference>
<protein>
    <submittedName>
        <fullName evidence="1">Uncharacterized protein</fullName>
    </submittedName>
</protein>